<dbReference type="InterPro" id="IPR037523">
    <property type="entry name" value="VOC_core"/>
</dbReference>
<dbReference type="GO" id="GO:0046491">
    <property type="term" value="P:L-methylmalonyl-CoA metabolic process"/>
    <property type="evidence" value="ECO:0007669"/>
    <property type="project" value="TreeGrafter"/>
</dbReference>
<dbReference type="AlphaFoldDB" id="A0A6J7EG18"/>
<dbReference type="InterPro" id="IPR051785">
    <property type="entry name" value="MMCE/EMCE_epimerase"/>
</dbReference>
<accession>A0A6J7EG18</accession>
<dbReference type="PANTHER" id="PTHR43048:SF5">
    <property type="entry name" value="BLR5325 PROTEIN"/>
    <property type="match status" value="1"/>
</dbReference>
<dbReference type="GO" id="GO:0046872">
    <property type="term" value="F:metal ion binding"/>
    <property type="evidence" value="ECO:0007669"/>
    <property type="project" value="UniProtKB-KW"/>
</dbReference>
<reference evidence="3" key="1">
    <citation type="submission" date="2020-05" db="EMBL/GenBank/DDBJ databases">
        <authorList>
            <person name="Chiriac C."/>
            <person name="Salcher M."/>
            <person name="Ghai R."/>
            <person name="Kavagutti S V."/>
        </authorList>
    </citation>
    <scope>NUCLEOTIDE SEQUENCE</scope>
</reference>
<dbReference type="GO" id="GO:0004493">
    <property type="term" value="F:methylmalonyl-CoA epimerase activity"/>
    <property type="evidence" value="ECO:0007669"/>
    <property type="project" value="TreeGrafter"/>
</dbReference>
<evidence type="ECO:0000259" key="2">
    <source>
        <dbReference type="PROSITE" id="PS51819"/>
    </source>
</evidence>
<gene>
    <name evidence="3" type="ORF">UFOPK3461_00875</name>
</gene>
<sequence length="179" mass="20402">MKMNYVHHVGLICSDLDRSIYFYHDIMGFGFQNEPTGWFEGPHLAKGVGVPNAKLRQVSLWVDETTTFELIEYADRADTTGKPVPNNHLGAAHVCFEVDDIHATKAELESHGVVFNSEVNVVDEGPLAGWRWCYFSDPDGLALELIQWDYYKKEEREAAVAEYLKHRPPLSSFKPLFNK</sequence>
<dbReference type="Pfam" id="PF00903">
    <property type="entry name" value="Glyoxalase"/>
    <property type="match status" value="1"/>
</dbReference>
<evidence type="ECO:0000256" key="1">
    <source>
        <dbReference type="ARBA" id="ARBA00022723"/>
    </source>
</evidence>
<feature type="domain" description="VOC" evidence="2">
    <location>
        <begin position="5"/>
        <end position="148"/>
    </location>
</feature>
<dbReference type="PROSITE" id="PS51819">
    <property type="entry name" value="VOC"/>
    <property type="match status" value="1"/>
</dbReference>
<keyword evidence="1" id="KW-0479">Metal-binding</keyword>
<dbReference type="InterPro" id="IPR029068">
    <property type="entry name" value="Glyas_Bleomycin-R_OHBP_Dase"/>
</dbReference>
<protein>
    <submittedName>
        <fullName evidence="3">Unannotated protein</fullName>
    </submittedName>
</protein>
<dbReference type="PANTHER" id="PTHR43048">
    <property type="entry name" value="METHYLMALONYL-COA EPIMERASE"/>
    <property type="match status" value="1"/>
</dbReference>
<proteinExistence type="predicted"/>
<dbReference type="InterPro" id="IPR004360">
    <property type="entry name" value="Glyas_Fos-R_dOase_dom"/>
</dbReference>
<evidence type="ECO:0000313" key="3">
    <source>
        <dbReference type="EMBL" id="CAB4880014.1"/>
    </source>
</evidence>
<dbReference type="Gene3D" id="3.10.180.10">
    <property type="entry name" value="2,3-Dihydroxybiphenyl 1,2-Dioxygenase, domain 1"/>
    <property type="match status" value="1"/>
</dbReference>
<dbReference type="EMBL" id="CAFBLW010000087">
    <property type="protein sequence ID" value="CAB4880014.1"/>
    <property type="molecule type" value="Genomic_DNA"/>
</dbReference>
<name>A0A6J7EG18_9ZZZZ</name>
<dbReference type="SUPFAM" id="SSF54593">
    <property type="entry name" value="Glyoxalase/Bleomycin resistance protein/Dihydroxybiphenyl dioxygenase"/>
    <property type="match status" value="1"/>
</dbReference>
<organism evidence="3">
    <name type="scientific">freshwater metagenome</name>
    <dbReference type="NCBI Taxonomy" id="449393"/>
    <lineage>
        <taxon>unclassified sequences</taxon>
        <taxon>metagenomes</taxon>
        <taxon>ecological metagenomes</taxon>
    </lineage>
</organism>